<dbReference type="Pfam" id="PF05648">
    <property type="entry name" value="PEX11"/>
    <property type="match status" value="1"/>
</dbReference>
<evidence type="ECO:0000256" key="3">
    <source>
        <dbReference type="ARBA" id="ARBA00023140"/>
    </source>
</evidence>
<name>A0A0B7NCL9_9FUNG</name>
<dbReference type="InterPro" id="IPR008733">
    <property type="entry name" value="PEX11"/>
</dbReference>
<keyword evidence="6" id="KW-1185">Reference proteome</keyword>
<evidence type="ECO:0000313" key="5">
    <source>
        <dbReference type="EMBL" id="CEP13123.1"/>
    </source>
</evidence>
<evidence type="ECO:0000256" key="1">
    <source>
        <dbReference type="ARBA" id="ARBA00022593"/>
    </source>
</evidence>
<gene>
    <name evidence="5" type="primary">PARPA_07174.1 scaffold 26677</name>
</gene>
<proteinExistence type="predicted"/>
<evidence type="ECO:0000313" key="6">
    <source>
        <dbReference type="Proteomes" id="UP000054107"/>
    </source>
</evidence>
<dbReference type="AlphaFoldDB" id="A0A0B7NCL9"/>
<comment type="subcellular location">
    <subcellularLocation>
        <location evidence="4">Peroxisome membrane</location>
    </subcellularLocation>
</comment>
<dbReference type="GO" id="GO:0016559">
    <property type="term" value="P:peroxisome fission"/>
    <property type="evidence" value="ECO:0007669"/>
    <property type="project" value="InterPro"/>
</dbReference>
<dbReference type="GO" id="GO:0005778">
    <property type="term" value="C:peroxisomal membrane"/>
    <property type="evidence" value="ECO:0007669"/>
    <property type="project" value="UniProtKB-SubCell"/>
</dbReference>
<dbReference type="OrthoDB" id="411017at2759"/>
<organism evidence="5 6">
    <name type="scientific">Parasitella parasitica</name>
    <dbReference type="NCBI Taxonomy" id="35722"/>
    <lineage>
        <taxon>Eukaryota</taxon>
        <taxon>Fungi</taxon>
        <taxon>Fungi incertae sedis</taxon>
        <taxon>Mucoromycota</taxon>
        <taxon>Mucoromycotina</taxon>
        <taxon>Mucoromycetes</taxon>
        <taxon>Mucorales</taxon>
        <taxon>Mucorineae</taxon>
        <taxon>Mucoraceae</taxon>
        <taxon>Parasitella</taxon>
    </lineage>
</organism>
<sequence>MTNSTEKVLYNFALPAPPSPPPEPEIYDRKLVTQRRYITTWLIATRSLIARWTLILQKLLKELDGRDKLMKIIQYFIKILLHYKLAKAKHWSAITSHFSMTRKLLRFGTAIGPIKELSLLKNTIPSTLITLNAIVNSISDDVFCLHKLGLFGSYVGATSEKISAYCWFAGILVDLREGALNMSALKAKSSEAEKPDTQLAQKIHIAEISIIKLLMDAVFCACDIHPPKEAASIQAWSGFFSGVLAGYKLWIRFSI</sequence>
<dbReference type="PANTHER" id="PTHR12652">
    <property type="entry name" value="PEROXISOMAL BIOGENESIS FACTOR 11"/>
    <property type="match status" value="1"/>
</dbReference>
<evidence type="ECO:0000256" key="2">
    <source>
        <dbReference type="ARBA" id="ARBA00023136"/>
    </source>
</evidence>
<evidence type="ECO:0008006" key="7">
    <source>
        <dbReference type="Google" id="ProtNLM"/>
    </source>
</evidence>
<protein>
    <recommendedName>
        <fullName evidence="7">Peroxisomal biogenesis factor 11</fullName>
    </recommendedName>
</protein>
<keyword evidence="2" id="KW-0472">Membrane</keyword>
<reference evidence="5 6" key="1">
    <citation type="submission" date="2014-09" db="EMBL/GenBank/DDBJ databases">
        <authorList>
            <person name="Ellenberger Sabrina"/>
        </authorList>
    </citation>
    <scope>NUCLEOTIDE SEQUENCE [LARGE SCALE GENOMIC DNA]</scope>
    <source>
        <strain evidence="5 6">CBS 412.66</strain>
    </source>
</reference>
<dbReference type="STRING" id="35722.A0A0B7NCL9"/>
<keyword evidence="1" id="KW-0962">Peroxisome biogenesis</keyword>
<dbReference type="EMBL" id="LN729333">
    <property type="protein sequence ID" value="CEP13123.1"/>
    <property type="molecule type" value="Genomic_DNA"/>
</dbReference>
<keyword evidence="3" id="KW-0576">Peroxisome</keyword>
<dbReference type="Proteomes" id="UP000054107">
    <property type="component" value="Unassembled WGS sequence"/>
</dbReference>
<accession>A0A0B7NCL9</accession>
<evidence type="ECO:0000256" key="4">
    <source>
        <dbReference type="ARBA" id="ARBA00046271"/>
    </source>
</evidence>
<dbReference type="PANTHER" id="PTHR12652:SF19">
    <property type="entry name" value="PEROXISOMAL BIOGENESIS FACTOR 11"/>
    <property type="match status" value="1"/>
</dbReference>